<dbReference type="PANTHER" id="PTHR37943">
    <property type="entry name" value="PROTEIN VES"/>
    <property type="match status" value="1"/>
</dbReference>
<evidence type="ECO:0000313" key="1">
    <source>
        <dbReference type="EMBL" id="CUX65839.1"/>
    </source>
</evidence>
<reference evidence="1 2" key="1">
    <citation type="submission" date="2016-01" db="EMBL/GenBank/DDBJ databases">
        <authorList>
            <person name="Regsiter A."/>
            <person name="william w."/>
        </authorList>
    </citation>
    <scope>NUCLEOTIDE SEQUENCE [LARGE SCALE GENOMIC DNA]</scope>
    <source>
        <strain evidence="1 2">CFBP 6927</strain>
    </source>
</reference>
<dbReference type="Proteomes" id="UP000191812">
    <property type="component" value="Unassembled WGS sequence"/>
</dbReference>
<gene>
    <name evidence="1" type="ORF">AGR13a_Lc90346</name>
</gene>
<dbReference type="Gene3D" id="2.60.120.10">
    <property type="entry name" value="Jelly Rolls"/>
    <property type="match status" value="1"/>
</dbReference>
<dbReference type="CDD" id="cd20293">
    <property type="entry name" value="cupin_HutD_N"/>
    <property type="match status" value="1"/>
</dbReference>
<dbReference type="RefSeq" id="WP_080838705.1">
    <property type="nucleotide sequence ID" value="NZ_LT009757.1"/>
</dbReference>
<name>A0ABM9VNK3_9HYPH</name>
<dbReference type="InterPro" id="IPR010282">
    <property type="entry name" value="Uncharacterised_HutD/Ves"/>
</dbReference>
<proteinExistence type="predicted"/>
<dbReference type="Pfam" id="PF05962">
    <property type="entry name" value="HutD"/>
    <property type="match status" value="1"/>
</dbReference>
<comment type="caution">
    <text evidence="1">The sequence shown here is derived from an EMBL/GenBank/DDBJ whole genome shotgun (WGS) entry which is preliminary data.</text>
</comment>
<accession>A0ABM9VNK3</accession>
<dbReference type="InterPro" id="IPR014710">
    <property type="entry name" value="RmlC-like_jellyroll"/>
</dbReference>
<dbReference type="SUPFAM" id="SSF51182">
    <property type="entry name" value="RmlC-like cupins"/>
    <property type="match status" value="1"/>
</dbReference>
<keyword evidence="2" id="KW-1185">Reference proteome</keyword>
<sequence>MKILRASEYKTMPWKNGGGVTVEIAIHPPGASVDAFDWRISMATVAQDGPFSSFPGIDRTLAIIKGNGMALAIAGQEPMPLTAKSTPLPFAADVPVDATLMDGAIVDLNVMTRRSSFTHSVQRLTGSYSAEAKVGTRLVLALDPVTISVNNELVRLDRLDGIFMENNMPFTIEAGHDESTFFLITLQRA</sequence>
<protein>
    <recommendedName>
        <fullName evidence="3">HutD family protein</fullName>
    </recommendedName>
</protein>
<dbReference type="PANTHER" id="PTHR37943:SF1">
    <property type="entry name" value="PROTEIN VES"/>
    <property type="match status" value="1"/>
</dbReference>
<dbReference type="EMBL" id="FBWH01000048">
    <property type="protein sequence ID" value="CUX65839.1"/>
    <property type="molecule type" value="Genomic_DNA"/>
</dbReference>
<dbReference type="InterPro" id="IPR011051">
    <property type="entry name" value="RmlC_Cupin_sf"/>
</dbReference>
<evidence type="ECO:0000313" key="2">
    <source>
        <dbReference type="Proteomes" id="UP000191812"/>
    </source>
</evidence>
<evidence type="ECO:0008006" key="3">
    <source>
        <dbReference type="Google" id="ProtNLM"/>
    </source>
</evidence>
<organism evidence="1 2">
    <name type="scientific">Agrobacterium genomosp. 13 str. CFBP 6927</name>
    <dbReference type="NCBI Taxonomy" id="1183428"/>
    <lineage>
        <taxon>Bacteria</taxon>
        <taxon>Pseudomonadati</taxon>
        <taxon>Pseudomonadota</taxon>
        <taxon>Alphaproteobacteria</taxon>
        <taxon>Hyphomicrobiales</taxon>
        <taxon>Rhizobiaceae</taxon>
        <taxon>Rhizobium/Agrobacterium group</taxon>
        <taxon>Agrobacterium</taxon>
        <taxon>Agrobacterium tumefaciens complex</taxon>
    </lineage>
</organism>